<organism evidence="3">
    <name type="scientific">Caldiarchaeum subterraneum</name>
    <dbReference type="NCBI Taxonomy" id="311458"/>
    <lineage>
        <taxon>Archaea</taxon>
        <taxon>Nitrososphaerota</taxon>
        <taxon>Candidatus Caldarchaeales</taxon>
        <taxon>Candidatus Caldarchaeaceae</taxon>
        <taxon>Candidatus Caldarchaeum</taxon>
    </lineage>
</organism>
<dbReference type="InterPro" id="IPR015943">
    <property type="entry name" value="WD40/YVTN_repeat-like_dom_sf"/>
</dbReference>
<dbReference type="InterPro" id="IPR011040">
    <property type="entry name" value="Sialidase"/>
</dbReference>
<dbReference type="EMBL" id="DTCM01000006">
    <property type="protein sequence ID" value="HGL40123.1"/>
    <property type="molecule type" value="Genomic_DNA"/>
</dbReference>
<name>A0A7J3G315_CALS0</name>
<dbReference type="Gene3D" id="2.120.10.10">
    <property type="match status" value="2"/>
</dbReference>
<evidence type="ECO:0000259" key="2">
    <source>
        <dbReference type="Pfam" id="PF13088"/>
    </source>
</evidence>
<proteinExistence type="predicted"/>
<protein>
    <recommendedName>
        <fullName evidence="2">Sialidase domain-containing protein</fullName>
    </recommendedName>
</protein>
<sequence length="729" mass="79475">MRFGALVLVLLLSAGLAIPLGFGAEWGEEFAERGPSSKLLTTSDMLGERISGGAAYRLGAEFKEREFEGFILPTVTDAAKPMGPLINIPYRSPTAKFSRNIMLTYDIGNRPYQNEPHVAVNPNNPDHIVVVSHDFDVSCAVSYVSFDGGETWRGPGMPSPGPEDTFCSDPVVDFGRDGTVYYTLLSIGARPLRIGRLLYETEVASVTVSVSKDGGLSWSSPLIASRGRVVPQVDRASVSFLDKPWMDVGPDKNDPAKDAIYVTYTEFRIIYPFLDFYPFVGEPTIEVSIKLVKSTDGGLTWTSPVAVSPVFSGLAGDEDARLVQGSHVHVAEDGTVYVAYYDSLDDGPFKGLFTPMVTVSRDGGRTWSKPSPVIPGGTWEQPFFLTPTYFRSWSSMFPVLKTNPANSNEAYIVFGAVGANPGDLSDIYFSKSVDGGATWSKPKRINDDLTQRNQFFPTMAVSPNGTIHIMWGDMRDDPDNYRYHIYYTRSTDGGTTFMENSRVTDYPSNPAYGIPQFVGDYWGIAATNTDVYMVWTDSRAGFRGAPNQDIGFARQRPVKSPSIFTSPPQGPAGQVITIIGDGFAPRQREVFIEFDGVVVSSFATDSVGRFTATIYIPVSGEGAHLIRAIDVLGNVAEATYYTSFGFNNINDQLRAARDEVIKSVEEKLSTLTPSIEVDKLADAVAERLKPQLSQTSSSPILDIVLGLAIVALAAALVSLAISARRERKA</sequence>
<keyword evidence="1" id="KW-0812">Transmembrane</keyword>
<reference evidence="3" key="1">
    <citation type="journal article" date="2020" name="mSystems">
        <title>Genome- and Community-Level Interaction Insights into Carbon Utilization and Element Cycling Functions of Hydrothermarchaeota in Hydrothermal Sediment.</title>
        <authorList>
            <person name="Zhou Z."/>
            <person name="Liu Y."/>
            <person name="Xu W."/>
            <person name="Pan J."/>
            <person name="Luo Z.H."/>
            <person name="Li M."/>
        </authorList>
    </citation>
    <scope>NUCLEOTIDE SEQUENCE [LARGE SCALE GENOMIC DNA]</scope>
    <source>
        <strain evidence="3">SpSt-669</strain>
    </source>
</reference>
<dbReference type="Gene3D" id="2.130.10.10">
    <property type="entry name" value="YVTN repeat-like/Quinoprotein amine dehydrogenase"/>
    <property type="match status" value="1"/>
</dbReference>
<dbReference type="InterPro" id="IPR036278">
    <property type="entry name" value="Sialidase_sf"/>
</dbReference>
<comment type="caution">
    <text evidence="3">The sequence shown here is derived from an EMBL/GenBank/DDBJ whole genome shotgun (WGS) entry which is preliminary data.</text>
</comment>
<dbReference type="SUPFAM" id="SSF110296">
    <property type="entry name" value="Oligoxyloglucan reducing end-specific cellobiohydrolase"/>
    <property type="match status" value="1"/>
</dbReference>
<dbReference type="Pfam" id="PF02012">
    <property type="entry name" value="BNR"/>
    <property type="match status" value="1"/>
</dbReference>
<dbReference type="InterPro" id="IPR002860">
    <property type="entry name" value="BNR_rpt"/>
</dbReference>
<gene>
    <name evidence="3" type="ORF">ENU43_00400</name>
</gene>
<dbReference type="Pfam" id="PF13088">
    <property type="entry name" value="BNR_2"/>
    <property type="match status" value="1"/>
</dbReference>
<accession>A0A7J3G315</accession>
<keyword evidence="1" id="KW-0472">Membrane</keyword>
<feature type="domain" description="Sialidase" evidence="2">
    <location>
        <begin position="286"/>
        <end position="506"/>
    </location>
</feature>
<evidence type="ECO:0000313" key="3">
    <source>
        <dbReference type="EMBL" id="HGL40123.1"/>
    </source>
</evidence>
<evidence type="ECO:0000256" key="1">
    <source>
        <dbReference type="SAM" id="Phobius"/>
    </source>
</evidence>
<feature type="transmembrane region" description="Helical" evidence="1">
    <location>
        <begin position="700"/>
        <end position="721"/>
    </location>
</feature>
<dbReference type="SUPFAM" id="SSF50939">
    <property type="entry name" value="Sialidases"/>
    <property type="match status" value="1"/>
</dbReference>
<keyword evidence="1" id="KW-1133">Transmembrane helix</keyword>
<dbReference type="AlphaFoldDB" id="A0A7J3G315"/>
<dbReference type="CDD" id="cd15482">
    <property type="entry name" value="Sialidase_non-viral"/>
    <property type="match status" value="1"/>
</dbReference>